<organism evidence="1">
    <name type="scientific">uncultured prokaryote</name>
    <dbReference type="NCBI Taxonomy" id="198431"/>
    <lineage>
        <taxon>unclassified sequences</taxon>
        <taxon>environmental samples</taxon>
    </lineage>
</organism>
<proteinExistence type="predicted"/>
<evidence type="ECO:0000313" key="1">
    <source>
        <dbReference type="EMBL" id="CRY98047.1"/>
    </source>
</evidence>
<keyword evidence="1" id="KW-0614">Plasmid</keyword>
<protein>
    <submittedName>
        <fullName evidence="1">Uncharacterized protein</fullName>
    </submittedName>
</protein>
<name>A0A0H5QQT5_9ZZZZ</name>
<dbReference type="AlphaFoldDB" id="A0A0H5QQT5"/>
<dbReference type="EMBL" id="LN854320">
    <property type="protein sequence ID" value="CRY98047.1"/>
    <property type="molecule type" value="Genomic_DNA"/>
</dbReference>
<accession>A0A0H5QQT5</accession>
<reference evidence="1" key="2">
    <citation type="submission" date="2015-07" db="EMBL/GenBank/DDBJ databases">
        <title>Plasmids, circular viruses and viroids from rat gut.</title>
        <authorList>
            <person name="Jorgensen T.J."/>
            <person name="Hansen M.A."/>
            <person name="Xu Z."/>
            <person name="Tabak M.A."/>
            <person name="Sorensen S.J."/>
            <person name="Hansen L.H."/>
        </authorList>
    </citation>
    <scope>NUCLEOTIDE SEQUENCE</scope>
    <source>
        <plasmid evidence="1">pRGRH1821</plasmid>
    </source>
</reference>
<geneLocation type="plasmid" evidence="1">
    <name>pRGRH1821</name>
</geneLocation>
<sequence length="338" mass="38403">MTLAQICENLHPWDECRIINKEATELSAIALTRCGNAAALWLIQHDSSYLERVEETGERGSYASLATNRDRLLYQPGVSPHLLVDGLSAVQVGETKYRITGSSEIPVRSEDWETVLRLSDFLRAGWIPGALLHTNIETLFLSKYDLQGDFVTLPPDDTIILMPQDKFDEVKFSCDYTLLFDMENGPQPISPVDGKTAWLIRVEWFDPWKHLEDTLSHPKITKQFTPKELEQHRSRLEEEYADFCPHGMALPVVIYEADQDVSLYFYERSWLNAPPKSNSSAFAVMGLFKGENRIGPHGLPLHGVTLSELALNPRETKQLSFGMAKWICRHPQPALQLH</sequence>
<reference evidence="1" key="1">
    <citation type="submission" date="2015-06" db="EMBL/GenBank/DDBJ databases">
        <authorList>
            <person name="Joergensen T."/>
        </authorList>
    </citation>
    <scope>NUCLEOTIDE SEQUENCE</scope>
    <source>
        <plasmid evidence="1">pRGRH1821</plasmid>
    </source>
</reference>